<evidence type="ECO:0000313" key="3">
    <source>
        <dbReference type="Proteomes" id="UP000198757"/>
    </source>
</evidence>
<dbReference type="AlphaFoldDB" id="A0A1G7ATK7"/>
<proteinExistence type="predicted"/>
<evidence type="ECO:0008006" key="4">
    <source>
        <dbReference type="Google" id="ProtNLM"/>
    </source>
</evidence>
<organism evidence="2 3">
    <name type="scientific">Niabella drilacis (strain DSM 25811 / CCM 8410 / CCUG 62505 / LMG 26954 / E90)</name>
    <dbReference type="NCBI Taxonomy" id="1285928"/>
    <lineage>
        <taxon>Bacteria</taxon>
        <taxon>Pseudomonadati</taxon>
        <taxon>Bacteroidota</taxon>
        <taxon>Chitinophagia</taxon>
        <taxon>Chitinophagales</taxon>
        <taxon>Chitinophagaceae</taxon>
        <taxon>Niabella</taxon>
    </lineage>
</organism>
<keyword evidence="3" id="KW-1185">Reference proteome</keyword>
<accession>A0A1G7ATK7</accession>
<feature type="signal peptide" evidence="1">
    <location>
        <begin position="1"/>
        <end position="20"/>
    </location>
</feature>
<dbReference type="Proteomes" id="UP000198757">
    <property type="component" value="Unassembled WGS sequence"/>
</dbReference>
<protein>
    <recommendedName>
        <fullName evidence="4">Outer membrane protein beta-barrel domain-containing protein</fullName>
    </recommendedName>
</protein>
<keyword evidence="1" id="KW-0732">Signal</keyword>
<dbReference type="STRING" id="1285928.SAMN04487894_12516"/>
<gene>
    <name evidence="2" type="ORF">SAMN04487894_12516</name>
</gene>
<evidence type="ECO:0000313" key="2">
    <source>
        <dbReference type="EMBL" id="SDE18169.1"/>
    </source>
</evidence>
<dbReference type="EMBL" id="FMZO01000025">
    <property type="protein sequence ID" value="SDE18169.1"/>
    <property type="molecule type" value="Genomic_DNA"/>
</dbReference>
<reference evidence="3" key="1">
    <citation type="submission" date="2016-10" db="EMBL/GenBank/DDBJ databases">
        <authorList>
            <person name="Varghese N."/>
            <person name="Submissions S."/>
        </authorList>
    </citation>
    <scope>NUCLEOTIDE SEQUENCE [LARGE SCALE GENOMIC DNA]</scope>
    <source>
        <strain evidence="3">DSM 25811 / CCM 8410 / LMG 26954 / E90</strain>
    </source>
</reference>
<evidence type="ECO:0000256" key="1">
    <source>
        <dbReference type="SAM" id="SignalP"/>
    </source>
</evidence>
<dbReference type="OrthoDB" id="1093738at2"/>
<feature type="chain" id="PRO_5011591528" description="Outer membrane protein beta-barrel domain-containing protein" evidence="1">
    <location>
        <begin position="21"/>
        <end position="214"/>
    </location>
</feature>
<sequence>MCKKIIICLLAITTFTTLYAQQGEDPFPKFQIAASGGYAFRLGKKPASSDYYKDISRGSVLDGGLYYYFSRQSGMGIRYSEFSSFGSGNLITGQFARSDIKIRFIGPVYQSRLISRSEKFHFLTGLSLGYMSYRDNAVFDQGSAAIKGGTFGTMVELGSDLRIVRGLFAGLKFSLYGGSLSSITRQGQTVQLDDKQRESLSRIEGTVGLRYYPF</sequence>
<name>A0A1G7ATK7_NIADE</name>
<dbReference type="RefSeq" id="WP_090393329.1">
    <property type="nucleotide sequence ID" value="NZ_FMZO01000025.1"/>
</dbReference>